<dbReference type="HAMAP" id="MF_01147">
    <property type="entry name" value="Lgt"/>
    <property type="match status" value="1"/>
</dbReference>
<evidence type="ECO:0000256" key="6">
    <source>
        <dbReference type="ARBA" id="ARBA00023136"/>
    </source>
</evidence>
<keyword evidence="6 7" id="KW-0472">Membrane</keyword>
<feature type="transmembrane region" description="Helical" evidence="7">
    <location>
        <begin position="202"/>
        <end position="220"/>
    </location>
</feature>
<gene>
    <name evidence="7 8" type="primary">lgt</name>
    <name evidence="8" type="ORF">CPBP_00749</name>
</gene>
<dbReference type="PANTHER" id="PTHR30589">
    <property type="entry name" value="PROLIPOPROTEIN DIACYLGLYCERYL TRANSFERASE"/>
    <property type="match status" value="1"/>
</dbReference>
<dbReference type="Proteomes" id="UP000594001">
    <property type="component" value="Chromosome"/>
</dbReference>
<dbReference type="GO" id="GO:0042158">
    <property type="term" value="P:lipoprotein biosynthetic process"/>
    <property type="evidence" value="ECO:0007669"/>
    <property type="project" value="UniProtKB-UniRule"/>
</dbReference>
<evidence type="ECO:0000313" key="9">
    <source>
        <dbReference type="Proteomes" id="UP000594001"/>
    </source>
</evidence>
<keyword evidence="4 7" id="KW-0812">Transmembrane</keyword>
<dbReference type="AlphaFoldDB" id="A0A7L9RTQ4"/>
<feature type="transmembrane region" description="Helical" evidence="7">
    <location>
        <begin position="240"/>
        <end position="259"/>
    </location>
</feature>
<dbReference type="InterPro" id="IPR001640">
    <property type="entry name" value="Lgt"/>
</dbReference>
<dbReference type="NCBIfam" id="TIGR00544">
    <property type="entry name" value="lgt"/>
    <property type="match status" value="1"/>
</dbReference>
<proteinExistence type="inferred from homology"/>
<dbReference type="RefSeq" id="WP_350331530.1">
    <property type="nucleotide sequence ID" value="NZ_CP054719.1"/>
</dbReference>
<name>A0A7L9RTQ4_9PROT</name>
<keyword evidence="8" id="KW-0449">Lipoprotein</keyword>
<dbReference type="EMBL" id="CP054719">
    <property type="protein sequence ID" value="QOL19974.1"/>
    <property type="molecule type" value="Genomic_DNA"/>
</dbReference>
<comment type="subcellular location">
    <subcellularLocation>
        <location evidence="7">Cell membrane</location>
        <topology evidence="7">Multi-pass membrane protein</topology>
    </subcellularLocation>
</comment>
<comment type="function">
    <text evidence="7">Catalyzes the transfer of the diacylglyceryl group from phosphatidylglycerol to the sulfhydryl group of the N-terminal cysteine of a prolipoprotein, the first step in the formation of mature lipoproteins.</text>
</comment>
<dbReference type="PANTHER" id="PTHR30589:SF0">
    <property type="entry name" value="PHOSPHATIDYLGLYCEROL--PROLIPOPROTEIN DIACYLGLYCERYL TRANSFERASE"/>
    <property type="match status" value="1"/>
</dbReference>
<feature type="transmembrane region" description="Helical" evidence="7">
    <location>
        <begin position="99"/>
        <end position="118"/>
    </location>
</feature>
<keyword evidence="8" id="KW-0328">Glycosyltransferase</keyword>
<comment type="pathway">
    <text evidence="7">Protein modification; lipoprotein biosynthesis (diacylglyceryl transfer).</text>
</comment>
<dbReference type="KEGG" id="pbal:CPBP_00749"/>
<dbReference type="UniPathway" id="UPA00664"/>
<sequence length="268" mass="30329">MFVIPFHNIDPVIFQISSAMSLNWYGISYLAGVVFVMWASDRMASKRPAEFPANVYKNCMFWGMMAIVIGGRLGDVLFYNFDYYMYRPLEIFATWKGGMSFHGGLIGVIIAAVLYARYHKVKFTNFMDVLSVNVPIALMFGRLANFINGELYGRPTDVAWAIPFPKGGNIPRHPSQLYEAMLEGVVLYGVLRLIYKCAHKKSGVTASSFLIGYGLARFVAEYFRDSETLSWFHSNWLSGGQILSVPMIVIGIGLLGFFWRQSKPETRQ</sequence>
<dbReference type="EC" id="2.5.1.145" evidence="7"/>
<evidence type="ECO:0000256" key="5">
    <source>
        <dbReference type="ARBA" id="ARBA00022989"/>
    </source>
</evidence>
<keyword evidence="3 7" id="KW-0808">Transferase</keyword>
<dbReference type="Pfam" id="PF01790">
    <property type="entry name" value="LGT"/>
    <property type="match status" value="1"/>
</dbReference>
<feature type="transmembrane region" description="Helical" evidence="7">
    <location>
        <begin position="12"/>
        <end position="38"/>
    </location>
</feature>
<evidence type="ECO:0000256" key="3">
    <source>
        <dbReference type="ARBA" id="ARBA00022679"/>
    </source>
</evidence>
<feature type="transmembrane region" description="Helical" evidence="7">
    <location>
        <begin position="59"/>
        <end position="79"/>
    </location>
</feature>
<comment type="similarity">
    <text evidence="1 7">Belongs to the Lgt family.</text>
</comment>
<dbReference type="PROSITE" id="PS01311">
    <property type="entry name" value="LGT"/>
    <property type="match status" value="1"/>
</dbReference>
<keyword evidence="5 7" id="KW-1133">Transmembrane helix</keyword>
<evidence type="ECO:0000313" key="8">
    <source>
        <dbReference type="EMBL" id="QOL19974.1"/>
    </source>
</evidence>
<reference evidence="8 9" key="1">
    <citation type="submission" date="2020-06" db="EMBL/GenBank/DDBJ databases">
        <title>The endosymbiont of the kinetoplastid Bodo saltans is a Paracaedibacter-like alpha-proteobacterium possessing a putative toxin-antitoxin system.</title>
        <authorList>
            <person name="Midha S."/>
            <person name="Rigden D.J."/>
            <person name="Siozios S."/>
            <person name="Hurst G.D.D."/>
            <person name="Jackson A.P."/>
        </authorList>
    </citation>
    <scope>NUCLEOTIDE SEQUENCE [LARGE SCALE GENOMIC DNA]</scope>
    <source>
        <strain evidence="8">Lake Konstanz</strain>
    </source>
</reference>
<evidence type="ECO:0000256" key="4">
    <source>
        <dbReference type="ARBA" id="ARBA00022692"/>
    </source>
</evidence>
<evidence type="ECO:0000256" key="1">
    <source>
        <dbReference type="ARBA" id="ARBA00007150"/>
    </source>
</evidence>
<keyword evidence="9" id="KW-1185">Reference proteome</keyword>
<evidence type="ECO:0000256" key="2">
    <source>
        <dbReference type="ARBA" id="ARBA00022475"/>
    </source>
</evidence>
<dbReference type="GO" id="GO:0005886">
    <property type="term" value="C:plasma membrane"/>
    <property type="evidence" value="ECO:0007669"/>
    <property type="project" value="UniProtKB-SubCell"/>
</dbReference>
<dbReference type="GO" id="GO:0008961">
    <property type="term" value="F:phosphatidylglycerol-prolipoprotein diacylglyceryl transferase activity"/>
    <property type="evidence" value="ECO:0007669"/>
    <property type="project" value="UniProtKB-UniRule"/>
</dbReference>
<keyword evidence="2 7" id="KW-1003">Cell membrane</keyword>
<feature type="binding site" evidence="7">
    <location>
        <position position="142"/>
    </location>
    <ligand>
        <name>a 1,2-diacyl-sn-glycero-3-phospho-(1'-sn-glycerol)</name>
        <dbReference type="ChEBI" id="CHEBI:64716"/>
    </ligand>
</feature>
<accession>A0A7L9RTQ4</accession>
<protein>
    <recommendedName>
        <fullName evidence="7">Phosphatidylglycerol--prolipoprotein diacylglyceryl transferase</fullName>
        <ecNumber evidence="7">2.5.1.145</ecNumber>
    </recommendedName>
</protein>
<comment type="catalytic activity">
    <reaction evidence="7">
        <text>L-cysteinyl-[prolipoprotein] + a 1,2-diacyl-sn-glycero-3-phospho-(1'-sn-glycerol) = an S-1,2-diacyl-sn-glyceryl-L-cysteinyl-[prolipoprotein] + sn-glycerol 1-phosphate + H(+)</text>
        <dbReference type="Rhea" id="RHEA:56712"/>
        <dbReference type="Rhea" id="RHEA-COMP:14679"/>
        <dbReference type="Rhea" id="RHEA-COMP:14680"/>
        <dbReference type="ChEBI" id="CHEBI:15378"/>
        <dbReference type="ChEBI" id="CHEBI:29950"/>
        <dbReference type="ChEBI" id="CHEBI:57685"/>
        <dbReference type="ChEBI" id="CHEBI:64716"/>
        <dbReference type="ChEBI" id="CHEBI:140658"/>
        <dbReference type="EC" id="2.5.1.145"/>
    </reaction>
</comment>
<organism evidence="8 9">
    <name type="scientific">Candidatus Bodocaedibacter vickermanii</name>
    <dbReference type="NCBI Taxonomy" id="2741701"/>
    <lineage>
        <taxon>Bacteria</taxon>
        <taxon>Pseudomonadati</taxon>
        <taxon>Pseudomonadota</taxon>
        <taxon>Alphaproteobacteria</taxon>
        <taxon>Holosporales</taxon>
        <taxon>Candidatus Paracaedibacteraceae</taxon>
        <taxon>Candidatus Bodocaedibacter</taxon>
    </lineage>
</organism>
<evidence type="ECO:0000256" key="7">
    <source>
        <dbReference type="HAMAP-Rule" id="MF_01147"/>
    </source>
</evidence>